<evidence type="ECO:0000313" key="1">
    <source>
        <dbReference type="EMBL" id="CAK1245385.1"/>
    </source>
</evidence>
<gene>
    <name evidence="1" type="ORF">R54839_PPFHFPJH_01092</name>
</gene>
<dbReference type="EMBL" id="CAUZLR010000006">
    <property type="protein sequence ID" value="CAK1245385.1"/>
    <property type="molecule type" value="Genomic_DNA"/>
</dbReference>
<accession>A0ABN9YTV2</accession>
<evidence type="ECO:0000313" key="2">
    <source>
        <dbReference type="Proteomes" id="UP001314261"/>
    </source>
</evidence>
<organism evidence="1 2">
    <name type="scientific">Fructobacillus fructosus</name>
    <dbReference type="NCBI Taxonomy" id="1631"/>
    <lineage>
        <taxon>Bacteria</taxon>
        <taxon>Bacillati</taxon>
        <taxon>Bacillota</taxon>
        <taxon>Bacilli</taxon>
        <taxon>Lactobacillales</taxon>
        <taxon>Lactobacillaceae</taxon>
        <taxon>Fructobacillus</taxon>
    </lineage>
</organism>
<keyword evidence="2" id="KW-1185">Reference proteome</keyword>
<dbReference type="RefSeq" id="WP_338346291.1">
    <property type="nucleotide sequence ID" value="NZ_CAUZLR010000006.1"/>
</dbReference>
<sequence>MAINTRNLVIDLDNPKQVERFKEIFNPSPKDVEKSAEKISEHFKQSDVSVSRFAERLNNGETSF</sequence>
<name>A0ABN9YTV2_9LACO</name>
<dbReference type="Proteomes" id="UP001314261">
    <property type="component" value="Unassembled WGS sequence"/>
</dbReference>
<reference evidence="1 2" key="1">
    <citation type="submission" date="2023-10" db="EMBL/GenBank/DDBJ databases">
        <authorList>
            <person name="Botero Cardona J."/>
        </authorList>
    </citation>
    <scope>NUCLEOTIDE SEQUENCE [LARGE SCALE GENOMIC DNA]</scope>
    <source>
        <strain evidence="1 2">R-54839</strain>
    </source>
</reference>
<comment type="caution">
    <text evidence="1">The sequence shown here is derived from an EMBL/GenBank/DDBJ whole genome shotgun (WGS) entry which is preliminary data.</text>
</comment>
<proteinExistence type="predicted"/>
<protein>
    <submittedName>
        <fullName evidence="1">Uncharacterized protein</fullName>
    </submittedName>
</protein>